<name>A0A918LF98_9PSEU</name>
<keyword evidence="1" id="KW-0472">Membrane</keyword>
<keyword evidence="1" id="KW-1133">Transmembrane helix</keyword>
<proteinExistence type="predicted"/>
<dbReference type="Pfam" id="PF04075">
    <property type="entry name" value="F420H2_quin_red"/>
    <property type="match status" value="1"/>
</dbReference>
<dbReference type="EMBL" id="BMRB01000002">
    <property type="protein sequence ID" value="GGS39151.1"/>
    <property type="molecule type" value="Genomic_DNA"/>
</dbReference>
<dbReference type="Proteomes" id="UP000660680">
    <property type="component" value="Unassembled WGS sequence"/>
</dbReference>
<accession>A0A918LF98</accession>
<dbReference type="AlphaFoldDB" id="A0A918LF98"/>
<organism evidence="2 3">
    <name type="scientific">Actinokineospora fastidiosa</name>
    <dbReference type="NCBI Taxonomy" id="1816"/>
    <lineage>
        <taxon>Bacteria</taxon>
        <taxon>Bacillati</taxon>
        <taxon>Actinomycetota</taxon>
        <taxon>Actinomycetes</taxon>
        <taxon>Pseudonocardiales</taxon>
        <taxon>Pseudonocardiaceae</taxon>
        <taxon>Actinokineospora</taxon>
    </lineage>
</organism>
<dbReference type="GO" id="GO:0016491">
    <property type="term" value="F:oxidoreductase activity"/>
    <property type="evidence" value="ECO:0007669"/>
    <property type="project" value="InterPro"/>
</dbReference>
<reference evidence="2" key="2">
    <citation type="submission" date="2020-09" db="EMBL/GenBank/DDBJ databases">
        <authorList>
            <person name="Sun Q."/>
            <person name="Ohkuma M."/>
        </authorList>
    </citation>
    <scope>NUCLEOTIDE SEQUENCE</scope>
    <source>
        <strain evidence="2">JCM 3276</strain>
    </source>
</reference>
<feature type="transmembrane region" description="Helical" evidence="1">
    <location>
        <begin position="6"/>
        <end position="24"/>
    </location>
</feature>
<comment type="caution">
    <text evidence="2">The sequence shown here is derived from an EMBL/GenBank/DDBJ whole genome shotgun (WGS) entry which is preliminary data.</text>
</comment>
<dbReference type="InterPro" id="IPR012349">
    <property type="entry name" value="Split_barrel_FMN-bd"/>
</dbReference>
<dbReference type="InterPro" id="IPR004378">
    <property type="entry name" value="F420H2_quin_Rdtase"/>
</dbReference>
<keyword evidence="1" id="KW-0812">Transmembrane</keyword>
<evidence type="ECO:0008006" key="4">
    <source>
        <dbReference type="Google" id="ProtNLM"/>
    </source>
</evidence>
<dbReference type="NCBIfam" id="TIGR00026">
    <property type="entry name" value="hi_GC_TIGR00026"/>
    <property type="match status" value="1"/>
</dbReference>
<evidence type="ECO:0000313" key="3">
    <source>
        <dbReference type="Proteomes" id="UP000660680"/>
    </source>
</evidence>
<dbReference type="Gene3D" id="2.30.110.10">
    <property type="entry name" value="Electron Transport, Fmn-binding Protein, Chain A"/>
    <property type="match status" value="1"/>
</dbReference>
<keyword evidence="3" id="KW-1185">Reference proteome</keyword>
<sequence>MVTVLVIAGWVVGVVAVLGLAFLVTMRTKVRLVQDLVRRMNRRLLNPRQLRTAGSVGAYASVVHHTGRTSGAAYRTPVVAVAHGQGLVVALPYGPRADWVRNVLAAGGATVDHDGESFQVTRPELVSGPEVEDLFDPGERRAHRLFGVTDFLRMRRA</sequence>
<gene>
    <name evidence="2" type="ORF">GCM10010171_37660</name>
</gene>
<evidence type="ECO:0000313" key="2">
    <source>
        <dbReference type="EMBL" id="GGS39151.1"/>
    </source>
</evidence>
<evidence type="ECO:0000256" key="1">
    <source>
        <dbReference type="SAM" id="Phobius"/>
    </source>
</evidence>
<reference evidence="2" key="1">
    <citation type="journal article" date="2014" name="Int. J. Syst. Evol. Microbiol.">
        <title>Complete genome sequence of Corynebacterium casei LMG S-19264T (=DSM 44701T), isolated from a smear-ripened cheese.</title>
        <authorList>
            <consortium name="US DOE Joint Genome Institute (JGI-PGF)"/>
            <person name="Walter F."/>
            <person name="Albersmeier A."/>
            <person name="Kalinowski J."/>
            <person name="Ruckert C."/>
        </authorList>
    </citation>
    <scope>NUCLEOTIDE SEQUENCE</scope>
    <source>
        <strain evidence="2">JCM 3276</strain>
    </source>
</reference>
<protein>
    <recommendedName>
        <fullName evidence="4">Nitroreductase family deazaflavin-dependent oxidoreductase</fullName>
    </recommendedName>
</protein>